<proteinExistence type="predicted"/>
<dbReference type="GO" id="GO:0033925">
    <property type="term" value="F:mannosyl-glycoprotein endo-beta-N-acetylglucosaminidase activity"/>
    <property type="evidence" value="ECO:0007669"/>
    <property type="project" value="UniProtKB-EC"/>
</dbReference>
<evidence type="ECO:0000313" key="2">
    <source>
        <dbReference type="EMBL" id="CAD7264145.1"/>
    </source>
</evidence>
<organism evidence="2">
    <name type="scientific">Timema shepardi</name>
    <name type="common">Walking stick</name>
    <dbReference type="NCBI Taxonomy" id="629360"/>
    <lineage>
        <taxon>Eukaryota</taxon>
        <taxon>Metazoa</taxon>
        <taxon>Ecdysozoa</taxon>
        <taxon>Arthropoda</taxon>
        <taxon>Hexapoda</taxon>
        <taxon>Insecta</taxon>
        <taxon>Pterygota</taxon>
        <taxon>Neoptera</taxon>
        <taxon>Polyneoptera</taxon>
        <taxon>Phasmatodea</taxon>
        <taxon>Timematodea</taxon>
        <taxon>Timematoidea</taxon>
        <taxon>Timematidae</taxon>
        <taxon>Timema</taxon>
    </lineage>
</organism>
<protein>
    <recommendedName>
        <fullName evidence="1">Cytosolic endo-beta-N-acetylglucosaminidase TIM barrel domain-containing protein</fullName>
    </recommendedName>
</protein>
<dbReference type="CDD" id="cd06547">
    <property type="entry name" value="GH85_ENGase"/>
    <property type="match status" value="1"/>
</dbReference>
<dbReference type="GO" id="GO:0005829">
    <property type="term" value="C:cytosol"/>
    <property type="evidence" value="ECO:0007669"/>
    <property type="project" value="UniProtKB-SubCell"/>
</dbReference>
<dbReference type="AlphaFoldDB" id="A0A7R9B1Y2"/>
<dbReference type="Gene3D" id="3.20.20.80">
    <property type="entry name" value="Glycosidases"/>
    <property type="match status" value="1"/>
</dbReference>
<dbReference type="SUPFAM" id="SSF51445">
    <property type="entry name" value="(Trans)glycosidases"/>
    <property type="match status" value="1"/>
</dbReference>
<dbReference type="InterPro" id="IPR005201">
    <property type="entry name" value="TIM_ENGase"/>
</dbReference>
<feature type="domain" description="Cytosolic endo-beta-N-acetylglucosaminidase TIM barrel" evidence="1">
    <location>
        <begin position="31"/>
        <end position="300"/>
    </location>
</feature>
<gene>
    <name evidence="2" type="ORF">TSIB3V08_LOCUS8207</name>
</gene>
<dbReference type="PANTHER" id="PTHR13246:SF1">
    <property type="entry name" value="CYTOSOLIC ENDO-BETA-N-ACETYLGLUCOSAMINIDASE"/>
    <property type="match status" value="1"/>
</dbReference>
<dbReference type="EMBL" id="OC004143">
    <property type="protein sequence ID" value="CAD7264145.1"/>
    <property type="molecule type" value="Genomic_DNA"/>
</dbReference>
<sequence length="724" mass="80991">MISILRWMEMNTPLAKDQSMTLKFVVPCLFINGSDKCEEYRFFHWAGIDTFVYFSHYLITVPPVVWINAAHLHGVKILGTIITEWNDGKEVWKQVLENSRSVLRFVDCLVNICLHFGFDGYLLNVENPMEQEKFPLFKKFIYLLRISLLQHLPHAEVIWYDSVTVNGDLKWQNELNELNRPFFELCDGIFLNYCWTEVNLKKSVENAGTRRIDVYVGVDVFGRGCFGGGGFNTTQAVDIARQHGLSVALFAPSWVHEYLGKENFVTHEHVFWQKLWPYLHIHGPTQLPFETSFCQGFGEKMYNRGTIVSERPWYNLSKQQYQPSIASCLGDECILRLKETNSKKESDGTATGLHISSNTTCQAEHTKTIEPSMPGINLDNEPVEEIAGGNLSEIGFPSEASTGNTTGSCKRLVGVSGDWNDKGPRPEDIGGATGCVQHSSCDAFAGGGSLKISRPARIRNLGTGLSEHRILMCGFVCDSSILVSFATKPLPEENNSLNLVLDYEDNLKKIFLTNERSTLEENDSDKYELTPLSQLQLMELEHQIQGLSPELLFFSGSDGWLLRHYLVDIVGTILSVGAELHGSGNGVLLGYLGFHPLIVPSALCDILASIFHAVYHRFLCLILGVPPHIPIPILLTLSGLPSLDSRIRGLVERFLGRVLASCNQIVQGIGDYDALACPYLRIRDNVVDLFVDVGSLKARLHLRRGRKTDASHFVVTSSLFADVD</sequence>
<accession>A0A7R9B1Y2</accession>
<name>A0A7R9B1Y2_TIMSH</name>
<dbReference type="Gene3D" id="2.60.120.260">
    <property type="entry name" value="Galactose-binding domain-like"/>
    <property type="match status" value="1"/>
</dbReference>
<dbReference type="PANTHER" id="PTHR13246">
    <property type="entry name" value="ENDO BETA N-ACETYLGLUCOSAMINIDASE"/>
    <property type="match status" value="1"/>
</dbReference>
<evidence type="ECO:0000259" key="1">
    <source>
        <dbReference type="Pfam" id="PF03644"/>
    </source>
</evidence>
<dbReference type="InterPro" id="IPR032979">
    <property type="entry name" value="ENGase"/>
</dbReference>
<reference evidence="2" key="1">
    <citation type="submission" date="2020-11" db="EMBL/GenBank/DDBJ databases">
        <authorList>
            <person name="Tran Van P."/>
        </authorList>
    </citation>
    <scope>NUCLEOTIDE SEQUENCE</scope>
</reference>
<dbReference type="InterPro" id="IPR017853">
    <property type="entry name" value="GH"/>
</dbReference>
<dbReference type="Pfam" id="PF03644">
    <property type="entry name" value="Glyco_hydro_85"/>
    <property type="match status" value="1"/>
</dbReference>